<name>A0A7J7HJ13_CAMSI</name>
<dbReference type="SUPFAM" id="SSF54637">
    <property type="entry name" value="Thioesterase/thiol ester dehydrase-isomerase"/>
    <property type="match status" value="1"/>
</dbReference>
<proteinExistence type="predicted"/>
<feature type="region of interest" description="Disordered" evidence="2">
    <location>
        <begin position="22"/>
        <end position="42"/>
    </location>
</feature>
<keyword evidence="4" id="KW-1185">Reference proteome</keyword>
<dbReference type="PANTHER" id="PTHR30272">
    <property type="entry name" value="3-HYDROXYACYL-[ACYL-CARRIER-PROTEIN] DEHYDRATASE"/>
    <property type="match status" value="1"/>
</dbReference>
<evidence type="ECO:0000313" key="3">
    <source>
        <dbReference type="EMBL" id="KAF5951906.1"/>
    </source>
</evidence>
<evidence type="ECO:0000313" key="4">
    <source>
        <dbReference type="Proteomes" id="UP000593564"/>
    </source>
</evidence>
<dbReference type="PANTHER" id="PTHR30272:SF1">
    <property type="entry name" value="3-HYDROXYACYL-[ACYL-CARRIER-PROTEIN] DEHYDRATASE"/>
    <property type="match status" value="1"/>
</dbReference>
<accession>A0A7J7HJ13</accession>
<gene>
    <name evidence="3" type="ORF">HYC85_009850</name>
</gene>
<dbReference type="AlphaFoldDB" id="A0A7J7HJ13"/>
<sequence>MASTMASHTMSSPLICHSSLPHRTHTASLSPPQSTTALSSQNSASISRSLIVSTPQSKKKKKNQYPAFPSVMDINQIREILPHCFPFLLVDRVIEYNPGVSVVAIKNNECWTQAMAQVGGIVMLQPDVGIPRDNFFFAGIDGVRFRKPSCCRRHVGDENDTCQAAETVRSSEDGREGICWREVDKAYFGNKSVQLLLIWNVHPVDDRASQAQRVEEFSTRVALVTGRVGKILCGPRPRCGPLNRLGFWVEKVNPSLALNPSHEEELGAEEGAEGERGDGAWVGTCFEPRDAAPGLPNEDADHCRHRPSAVD</sequence>
<dbReference type="InterPro" id="IPR013114">
    <property type="entry name" value="FabA_FabZ"/>
</dbReference>
<dbReference type="Gene3D" id="3.10.129.10">
    <property type="entry name" value="Hotdog Thioesterase"/>
    <property type="match status" value="1"/>
</dbReference>
<dbReference type="InterPro" id="IPR029069">
    <property type="entry name" value="HotDog_dom_sf"/>
</dbReference>
<keyword evidence="1" id="KW-0456">Lyase</keyword>
<protein>
    <submittedName>
        <fullName evidence="3">Uncharacterized protein</fullName>
    </submittedName>
</protein>
<dbReference type="Proteomes" id="UP000593564">
    <property type="component" value="Unassembled WGS sequence"/>
</dbReference>
<feature type="region of interest" description="Disordered" evidence="2">
    <location>
        <begin position="260"/>
        <end position="311"/>
    </location>
</feature>
<evidence type="ECO:0000256" key="2">
    <source>
        <dbReference type="SAM" id="MobiDB-lite"/>
    </source>
</evidence>
<dbReference type="EMBL" id="JACBKZ010000004">
    <property type="protein sequence ID" value="KAF5951906.1"/>
    <property type="molecule type" value="Genomic_DNA"/>
</dbReference>
<feature type="compositionally biased region" description="Polar residues" evidence="2">
    <location>
        <begin position="26"/>
        <end position="42"/>
    </location>
</feature>
<dbReference type="GO" id="GO:0016829">
    <property type="term" value="F:lyase activity"/>
    <property type="evidence" value="ECO:0007669"/>
    <property type="project" value="UniProtKB-KW"/>
</dbReference>
<evidence type="ECO:0000256" key="1">
    <source>
        <dbReference type="ARBA" id="ARBA00023239"/>
    </source>
</evidence>
<comment type="caution">
    <text evidence="3">The sequence shown here is derived from an EMBL/GenBank/DDBJ whole genome shotgun (WGS) entry which is preliminary data.</text>
</comment>
<reference evidence="4" key="1">
    <citation type="journal article" date="2020" name="Nat. Commun.">
        <title>Genome assembly of wild tea tree DASZ reveals pedigree and selection history of tea varieties.</title>
        <authorList>
            <person name="Zhang W."/>
            <person name="Zhang Y."/>
            <person name="Qiu H."/>
            <person name="Guo Y."/>
            <person name="Wan H."/>
            <person name="Zhang X."/>
            <person name="Scossa F."/>
            <person name="Alseekh S."/>
            <person name="Zhang Q."/>
            <person name="Wang P."/>
            <person name="Xu L."/>
            <person name="Schmidt M.H."/>
            <person name="Jia X."/>
            <person name="Li D."/>
            <person name="Zhu A."/>
            <person name="Guo F."/>
            <person name="Chen W."/>
            <person name="Ni D."/>
            <person name="Usadel B."/>
            <person name="Fernie A.R."/>
            <person name="Wen W."/>
        </authorList>
    </citation>
    <scope>NUCLEOTIDE SEQUENCE [LARGE SCALE GENOMIC DNA]</scope>
    <source>
        <strain evidence="4">cv. G240</strain>
    </source>
</reference>
<organism evidence="3 4">
    <name type="scientific">Camellia sinensis</name>
    <name type="common">Tea plant</name>
    <name type="synonym">Thea sinensis</name>
    <dbReference type="NCBI Taxonomy" id="4442"/>
    <lineage>
        <taxon>Eukaryota</taxon>
        <taxon>Viridiplantae</taxon>
        <taxon>Streptophyta</taxon>
        <taxon>Embryophyta</taxon>
        <taxon>Tracheophyta</taxon>
        <taxon>Spermatophyta</taxon>
        <taxon>Magnoliopsida</taxon>
        <taxon>eudicotyledons</taxon>
        <taxon>Gunneridae</taxon>
        <taxon>Pentapetalae</taxon>
        <taxon>asterids</taxon>
        <taxon>Ericales</taxon>
        <taxon>Theaceae</taxon>
        <taxon>Camellia</taxon>
    </lineage>
</organism>
<reference evidence="3 4" key="2">
    <citation type="submission" date="2020-07" db="EMBL/GenBank/DDBJ databases">
        <title>Genome assembly of wild tea tree DASZ reveals pedigree and selection history of tea varieties.</title>
        <authorList>
            <person name="Zhang W."/>
        </authorList>
    </citation>
    <scope>NUCLEOTIDE SEQUENCE [LARGE SCALE GENOMIC DNA]</scope>
    <source>
        <strain evidence="4">cv. G240</strain>
        <tissue evidence="3">Leaf</tissue>
    </source>
</reference>